<dbReference type="Gramene" id="OB06G15840.1">
    <property type="protein sequence ID" value="OB06G15840.1"/>
    <property type="gene ID" value="OB06G15840"/>
</dbReference>
<dbReference type="HOGENOM" id="CLU_3038576_0_0_1"/>
<protein>
    <submittedName>
        <fullName evidence="1">Uncharacterized protein</fullName>
    </submittedName>
</protein>
<evidence type="ECO:0000313" key="1">
    <source>
        <dbReference type="EnsemblPlants" id="OB06G15840.1"/>
    </source>
</evidence>
<name>J3MC40_ORYBR</name>
<organism evidence="1">
    <name type="scientific">Oryza brachyantha</name>
    <name type="common">malo sina</name>
    <dbReference type="NCBI Taxonomy" id="4533"/>
    <lineage>
        <taxon>Eukaryota</taxon>
        <taxon>Viridiplantae</taxon>
        <taxon>Streptophyta</taxon>
        <taxon>Embryophyta</taxon>
        <taxon>Tracheophyta</taxon>
        <taxon>Spermatophyta</taxon>
        <taxon>Magnoliopsida</taxon>
        <taxon>Liliopsida</taxon>
        <taxon>Poales</taxon>
        <taxon>Poaceae</taxon>
        <taxon>BOP clade</taxon>
        <taxon>Oryzoideae</taxon>
        <taxon>Oryzeae</taxon>
        <taxon>Oryzinae</taxon>
        <taxon>Oryza</taxon>
    </lineage>
</organism>
<accession>J3MC40</accession>
<sequence length="55" mass="6151">MATSRAEGGVSWSVIICTPKDRVMIKFISQLEDDCSKPTPLDNSANMVWMVKFSE</sequence>
<dbReference type="AlphaFoldDB" id="J3MC40"/>
<reference evidence="1" key="2">
    <citation type="submission" date="2013-04" db="UniProtKB">
        <authorList>
            <consortium name="EnsemblPlants"/>
        </authorList>
    </citation>
    <scope>IDENTIFICATION</scope>
</reference>
<dbReference type="Proteomes" id="UP000006038">
    <property type="component" value="Chromosome 6"/>
</dbReference>
<dbReference type="EnsemblPlants" id="OB06G15840.1">
    <property type="protein sequence ID" value="OB06G15840.1"/>
    <property type="gene ID" value="OB06G15840"/>
</dbReference>
<keyword evidence="2" id="KW-1185">Reference proteome</keyword>
<evidence type="ECO:0000313" key="2">
    <source>
        <dbReference type="Proteomes" id="UP000006038"/>
    </source>
</evidence>
<reference evidence="1" key="1">
    <citation type="journal article" date="2013" name="Nat. Commun.">
        <title>Whole-genome sequencing of Oryza brachyantha reveals mechanisms underlying Oryza genome evolution.</title>
        <authorList>
            <person name="Chen J."/>
            <person name="Huang Q."/>
            <person name="Gao D."/>
            <person name="Wang J."/>
            <person name="Lang Y."/>
            <person name="Liu T."/>
            <person name="Li B."/>
            <person name="Bai Z."/>
            <person name="Luis Goicoechea J."/>
            <person name="Liang C."/>
            <person name="Chen C."/>
            <person name="Zhang W."/>
            <person name="Sun S."/>
            <person name="Liao Y."/>
            <person name="Zhang X."/>
            <person name="Yang L."/>
            <person name="Song C."/>
            <person name="Wang M."/>
            <person name="Shi J."/>
            <person name="Liu G."/>
            <person name="Liu J."/>
            <person name="Zhou H."/>
            <person name="Zhou W."/>
            <person name="Yu Q."/>
            <person name="An N."/>
            <person name="Chen Y."/>
            <person name="Cai Q."/>
            <person name="Wang B."/>
            <person name="Liu B."/>
            <person name="Min J."/>
            <person name="Huang Y."/>
            <person name="Wu H."/>
            <person name="Li Z."/>
            <person name="Zhang Y."/>
            <person name="Yin Y."/>
            <person name="Song W."/>
            <person name="Jiang J."/>
            <person name="Jackson S.A."/>
            <person name="Wing R.A."/>
            <person name="Wang J."/>
            <person name="Chen M."/>
        </authorList>
    </citation>
    <scope>NUCLEOTIDE SEQUENCE [LARGE SCALE GENOMIC DNA]</scope>
    <source>
        <strain evidence="1">cv. IRGC 101232</strain>
    </source>
</reference>
<proteinExistence type="predicted"/>